<dbReference type="Pfam" id="PF02515">
    <property type="entry name" value="CoA_transf_3"/>
    <property type="match status" value="1"/>
</dbReference>
<dbReference type="InterPro" id="IPR003673">
    <property type="entry name" value="CoA-Trfase_fam_III"/>
</dbReference>
<dbReference type="Gene3D" id="3.40.50.10540">
    <property type="entry name" value="Crotonobetainyl-coa:carnitine coa-transferase, domain 1"/>
    <property type="match status" value="1"/>
</dbReference>
<dbReference type="Proteomes" id="UP000247832">
    <property type="component" value="Unassembled WGS sequence"/>
</dbReference>
<proteinExistence type="predicted"/>
<protein>
    <submittedName>
        <fullName evidence="1">Acyl-CoA transferase</fullName>
    </submittedName>
</protein>
<dbReference type="PANTHER" id="PTHR48228">
    <property type="entry name" value="SUCCINYL-COA--D-CITRAMALATE COA-TRANSFERASE"/>
    <property type="match status" value="1"/>
</dbReference>
<organism evidence="1 2">
    <name type="scientific">Arthrobacter livingstonensis</name>
    <dbReference type="NCBI Taxonomy" id="670078"/>
    <lineage>
        <taxon>Bacteria</taxon>
        <taxon>Bacillati</taxon>
        <taxon>Actinomycetota</taxon>
        <taxon>Actinomycetes</taxon>
        <taxon>Micrococcales</taxon>
        <taxon>Micrococcaceae</taxon>
        <taxon>Arthrobacter</taxon>
    </lineage>
</organism>
<keyword evidence="1" id="KW-0808">Transferase</keyword>
<dbReference type="RefSeq" id="WP_110501439.1">
    <property type="nucleotide sequence ID" value="NZ_QJVD01000013.1"/>
</dbReference>
<comment type="caution">
    <text evidence="1">The sequence shown here is derived from an EMBL/GenBank/DDBJ whole genome shotgun (WGS) entry which is preliminary data.</text>
</comment>
<dbReference type="InterPro" id="IPR050509">
    <property type="entry name" value="CoA-transferase_III"/>
</dbReference>
<dbReference type="AlphaFoldDB" id="A0A2V5L7N9"/>
<reference evidence="1 2" key="1">
    <citation type="submission" date="2018-05" db="EMBL/GenBank/DDBJ databases">
        <title>Genetic diversity of glacier-inhabiting Cryobacterium bacteria in China and description of Cryobacterium mengkeensis sp. nov. and Arthrobacter glacialis sp. nov.</title>
        <authorList>
            <person name="Liu Q."/>
            <person name="Xin Y.-H."/>
        </authorList>
    </citation>
    <scope>NUCLEOTIDE SEQUENCE [LARGE SCALE GENOMIC DNA]</scope>
    <source>
        <strain evidence="1 2">LI2</strain>
    </source>
</reference>
<accession>A0A2V5L7N9</accession>
<dbReference type="InterPro" id="IPR023606">
    <property type="entry name" value="CoA-Trfase_III_dom_1_sf"/>
</dbReference>
<evidence type="ECO:0000313" key="2">
    <source>
        <dbReference type="Proteomes" id="UP000247832"/>
    </source>
</evidence>
<sequence>MNFTVTDGNFAPPNLVQLTGWGTLPSAFDVTGLAVASMAAAGNAVAQLCGRLGSAVPQVSVDRALASAWFGLSFSPDGWQLPPVWDSVAGDYPSADGWIRLHTNAPHHRAAALAVLALSPDAGRELVAQAVASWPGEELEAGIVASNGCAAVMRTGAEWLAHPQGAAVAAEPLVHWGPERRVPPFGRNDAGARRRVSPTKVPGATVPLAAVPGATMPLTSAPLTAVPTAARPLAGVRVLDLTRVIAGPVATRFLALYGAEVLRIDPPGWNEPGLEPEMTLGKHCARLDFTTPAGLNRLEELLAGADIFIHGYRPDALDRLGLSDAALAERHPALVNVALDAYGWSGPWEHRRGFDSLVQMSCGIAHTGMGHFGRDRPFPLPVQALDHATGYLTAAAALDAWRQRLDGTVRNARLSLARTAVELMPTGPSRDRGELPALDAHAREPENTAWGPGLRLPPAVVVDGVPAWTTVEARGYGSAEAAWLGDR</sequence>
<name>A0A2V5L7N9_9MICC</name>
<evidence type="ECO:0000313" key="1">
    <source>
        <dbReference type="EMBL" id="PYI66722.1"/>
    </source>
</evidence>
<dbReference type="SUPFAM" id="SSF89796">
    <property type="entry name" value="CoA-transferase family III (CaiB/BaiF)"/>
    <property type="match status" value="2"/>
</dbReference>
<gene>
    <name evidence="1" type="ORF">CVV68_13000</name>
</gene>
<keyword evidence="2" id="KW-1185">Reference proteome</keyword>
<dbReference type="OrthoDB" id="9058532at2"/>
<dbReference type="GO" id="GO:0016740">
    <property type="term" value="F:transferase activity"/>
    <property type="evidence" value="ECO:0007669"/>
    <property type="project" value="UniProtKB-KW"/>
</dbReference>
<dbReference type="PANTHER" id="PTHR48228:SF4">
    <property type="entry name" value="BLR3030 PROTEIN"/>
    <property type="match status" value="1"/>
</dbReference>
<dbReference type="EMBL" id="QJVD01000013">
    <property type="protein sequence ID" value="PYI66722.1"/>
    <property type="molecule type" value="Genomic_DNA"/>
</dbReference>